<dbReference type="OrthoDB" id="448455at2759"/>
<evidence type="ECO:0000259" key="2">
    <source>
        <dbReference type="PROSITE" id="PS50105"/>
    </source>
</evidence>
<organism evidence="3 4">
    <name type="scientific">Acanthoscelides obtectus</name>
    <name type="common">Bean weevil</name>
    <name type="synonym">Bruchus obtectus</name>
    <dbReference type="NCBI Taxonomy" id="200917"/>
    <lineage>
        <taxon>Eukaryota</taxon>
        <taxon>Metazoa</taxon>
        <taxon>Ecdysozoa</taxon>
        <taxon>Arthropoda</taxon>
        <taxon>Hexapoda</taxon>
        <taxon>Insecta</taxon>
        <taxon>Pterygota</taxon>
        <taxon>Neoptera</taxon>
        <taxon>Endopterygota</taxon>
        <taxon>Coleoptera</taxon>
        <taxon>Polyphaga</taxon>
        <taxon>Cucujiformia</taxon>
        <taxon>Chrysomeloidea</taxon>
        <taxon>Chrysomelidae</taxon>
        <taxon>Bruchinae</taxon>
        <taxon>Bruchini</taxon>
        <taxon>Acanthoscelides</taxon>
    </lineage>
</organism>
<accession>A0A9P0KXK8</accession>
<comment type="caution">
    <text evidence="3">The sequence shown here is derived from an EMBL/GenBank/DDBJ whole genome shotgun (WGS) entry which is preliminary data.</text>
</comment>
<protein>
    <recommendedName>
        <fullName evidence="2">SAM domain-containing protein</fullName>
    </recommendedName>
</protein>
<dbReference type="InterPro" id="IPR013761">
    <property type="entry name" value="SAM/pointed_sf"/>
</dbReference>
<keyword evidence="1" id="KW-0472">Membrane</keyword>
<dbReference type="AlphaFoldDB" id="A0A9P0KXK8"/>
<dbReference type="Gene3D" id="1.10.150.50">
    <property type="entry name" value="Transcription Factor, Ets-1"/>
    <property type="match status" value="1"/>
</dbReference>
<dbReference type="EMBL" id="CAKOFQ010006921">
    <property type="protein sequence ID" value="CAH1982392.1"/>
    <property type="molecule type" value="Genomic_DNA"/>
</dbReference>
<dbReference type="Proteomes" id="UP001152888">
    <property type="component" value="Unassembled WGS sequence"/>
</dbReference>
<evidence type="ECO:0000313" key="4">
    <source>
        <dbReference type="Proteomes" id="UP001152888"/>
    </source>
</evidence>
<proteinExistence type="predicted"/>
<dbReference type="PROSITE" id="PS50105">
    <property type="entry name" value="SAM_DOMAIN"/>
    <property type="match status" value="1"/>
</dbReference>
<keyword evidence="4" id="KW-1185">Reference proteome</keyword>
<keyword evidence="1" id="KW-1133">Transmembrane helix</keyword>
<gene>
    <name evidence="3" type="ORF">ACAOBT_LOCUS14985</name>
</gene>
<evidence type="ECO:0000313" key="3">
    <source>
        <dbReference type="EMBL" id="CAH1982392.1"/>
    </source>
</evidence>
<name>A0A9P0KXK8_ACAOB</name>
<feature type="domain" description="SAM" evidence="2">
    <location>
        <begin position="1"/>
        <end position="62"/>
    </location>
</feature>
<dbReference type="SUPFAM" id="SSF47769">
    <property type="entry name" value="SAM/Pointed domain"/>
    <property type="match status" value="1"/>
</dbReference>
<dbReference type="Pfam" id="PF07647">
    <property type="entry name" value="SAM_2"/>
    <property type="match status" value="1"/>
</dbReference>
<sequence>MDLLETVLRTCEAEKYIQDFKNNSIDTFSLKILTEDDLNLVGIDDAEKRRDLLKHISNLQIPTEKKVNIVLDQTFISLVLSQISAQLHRHHANITYAYKRSDVDLCDINLVPAIGTLQTLLDSLAKKVQLLESKLVQKKRKRHLDVLIPSAVLTALGFIMCVRCFKNIN</sequence>
<evidence type="ECO:0000256" key="1">
    <source>
        <dbReference type="SAM" id="Phobius"/>
    </source>
</evidence>
<reference evidence="3" key="1">
    <citation type="submission" date="2022-03" db="EMBL/GenBank/DDBJ databases">
        <authorList>
            <person name="Sayadi A."/>
        </authorList>
    </citation>
    <scope>NUCLEOTIDE SEQUENCE</scope>
</reference>
<keyword evidence="1" id="KW-0812">Transmembrane</keyword>
<dbReference type="InterPro" id="IPR001660">
    <property type="entry name" value="SAM"/>
</dbReference>
<feature type="transmembrane region" description="Helical" evidence="1">
    <location>
        <begin position="146"/>
        <end position="165"/>
    </location>
</feature>